<sequence>MNELVFCKRPTDASTMHNLYGMDSELLHGRGGSNPGALSAFTPYVFGQDVSASSQYLLDRLSNPQTNRELTHLALSYGADNTLALSDITSKLLEYNIGVVGASTSVYANRLGGFAGAVQEYQDALLEYADAKGASKPVKEIARQKAQAAFDKLQTRFRHELKAVNAANKSRKGTPLSSIKRATNIANSSRDITKLEVTSQAQAHNLLKFTKHAKVLGNGLAVIDFTSRVGNIHNEYKAGGNWERELFIESSSFAASAAAGTLVVNAGSAALGMLMVATPVGWVGLIVGGIAVAGAAAATSMAVNSEIKTNGGGWYDSLMGVLGVR</sequence>
<evidence type="ECO:0000313" key="2">
    <source>
        <dbReference type="EMBL" id="GAA4950361.1"/>
    </source>
</evidence>
<name>A0AAV3U5V2_9ALTE</name>
<feature type="transmembrane region" description="Helical" evidence="1">
    <location>
        <begin position="253"/>
        <end position="276"/>
    </location>
</feature>
<protein>
    <recommendedName>
        <fullName evidence="4">Channel forming colicins domain-containing protein</fullName>
    </recommendedName>
</protein>
<reference evidence="3" key="1">
    <citation type="journal article" date="2019" name="Int. J. Syst. Evol. Microbiol.">
        <title>The Global Catalogue of Microorganisms (GCM) 10K type strain sequencing project: providing services to taxonomists for standard genome sequencing and annotation.</title>
        <authorList>
            <consortium name="The Broad Institute Genomics Platform"/>
            <consortium name="The Broad Institute Genome Sequencing Center for Infectious Disease"/>
            <person name="Wu L."/>
            <person name="Ma J."/>
        </authorList>
    </citation>
    <scope>NUCLEOTIDE SEQUENCE [LARGE SCALE GENOMIC DNA]</scope>
    <source>
        <strain evidence="3">JCM 19134</strain>
    </source>
</reference>
<keyword evidence="1" id="KW-0812">Transmembrane</keyword>
<comment type="caution">
    <text evidence="2">The sequence shown here is derived from an EMBL/GenBank/DDBJ whole genome shotgun (WGS) entry which is preliminary data.</text>
</comment>
<dbReference type="InterPro" id="IPR038283">
    <property type="entry name" value="Channel_colicin_C_sf"/>
</dbReference>
<organism evidence="2 3">
    <name type="scientific">Halioxenophilus aromaticivorans</name>
    <dbReference type="NCBI Taxonomy" id="1306992"/>
    <lineage>
        <taxon>Bacteria</taxon>
        <taxon>Pseudomonadati</taxon>
        <taxon>Pseudomonadota</taxon>
        <taxon>Gammaproteobacteria</taxon>
        <taxon>Alteromonadales</taxon>
        <taxon>Alteromonadaceae</taxon>
        <taxon>Halioxenophilus</taxon>
    </lineage>
</organism>
<evidence type="ECO:0000256" key="1">
    <source>
        <dbReference type="SAM" id="Phobius"/>
    </source>
</evidence>
<keyword evidence="1" id="KW-0472">Membrane</keyword>
<dbReference type="Gene3D" id="1.10.490.30">
    <property type="entry name" value="Colicin"/>
    <property type="match status" value="1"/>
</dbReference>
<dbReference type="EMBL" id="BAABLX010000028">
    <property type="protein sequence ID" value="GAA4950361.1"/>
    <property type="molecule type" value="Genomic_DNA"/>
</dbReference>
<keyword evidence="1" id="KW-1133">Transmembrane helix</keyword>
<accession>A0AAV3U5V2</accession>
<keyword evidence="3" id="KW-1185">Reference proteome</keyword>
<dbReference type="SUPFAM" id="SSF56837">
    <property type="entry name" value="Colicin"/>
    <property type="match status" value="1"/>
</dbReference>
<dbReference type="Proteomes" id="UP001409585">
    <property type="component" value="Unassembled WGS sequence"/>
</dbReference>
<proteinExistence type="predicted"/>
<evidence type="ECO:0008006" key="4">
    <source>
        <dbReference type="Google" id="ProtNLM"/>
    </source>
</evidence>
<gene>
    <name evidence="2" type="ORF">GCM10025791_33330</name>
</gene>
<feature type="transmembrane region" description="Helical" evidence="1">
    <location>
        <begin position="282"/>
        <end position="303"/>
    </location>
</feature>
<dbReference type="RefSeq" id="WP_345424917.1">
    <property type="nucleotide sequence ID" value="NZ_AP031496.1"/>
</dbReference>
<dbReference type="AlphaFoldDB" id="A0AAV3U5V2"/>
<evidence type="ECO:0000313" key="3">
    <source>
        <dbReference type="Proteomes" id="UP001409585"/>
    </source>
</evidence>